<protein>
    <recommendedName>
        <fullName evidence="2">SNTX MACPF/CDC-like domain-containing protein</fullName>
    </recommendedName>
</protein>
<evidence type="ECO:0000313" key="3">
    <source>
        <dbReference type="EMBL" id="OIW22615.1"/>
    </source>
</evidence>
<dbReference type="InParanoid" id="A0A1J7I4R6"/>
<proteinExistence type="predicted"/>
<evidence type="ECO:0000259" key="2">
    <source>
        <dbReference type="Pfam" id="PF24674"/>
    </source>
</evidence>
<reference evidence="3 4" key="1">
    <citation type="submission" date="2016-10" db="EMBL/GenBank/DDBJ databases">
        <title>Draft genome sequence of Coniochaeta ligniaria NRRL30616, a lignocellulolytic fungus for bioabatement of inhibitors in plant biomass hydrolysates.</title>
        <authorList>
            <consortium name="DOE Joint Genome Institute"/>
            <person name="Jimenez D.J."/>
            <person name="Hector R.E."/>
            <person name="Riley R."/>
            <person name="Sun H."/>
            <person name="Grigoriev I.V."/>
            <person name="Van Elsas J.D."/>
            <person name="Nichols N.N."/>
        </authorList>
    </citation>
    <scope>NUCLEOTIDE SEQUENCE [LARGE SCALE GENOMIC DNA]</scope>
    <source>
        <strain evidence="3 4">NRRL 30616</strain>
    </source>
</reference>
<dbReference type="OrthoDB" id="8954335at2759"/>
<dbReference type="Gene3D" id="2.20.110.10">
    <property type="entry name" value="Histone H3 K4-specific methyltransferase SET7/9 N-terminal domain"/>
    <property type="match status" value="1"/>
</dbReference>
<dbReference type="STRING" id="1408157.A0A1J7I4R6"/>
<dbReference type="InterPro" id="IPR052090">
    <property type="entry name" value="Cytolytic_pore-forming_toxin"/>
</dbReference>
<gene>
    <name evidence="3" type="ORF">CONLIGDRAFT_217304</name>
</gene>
<dbReference type="Proteomes" id="UP000182658">
    <property type="component" value="Unassembled WGS sequence"/>
</dbReference>
<organism evidence="3 4">
    <name type="scientific">Coniochaeta ligniaria NRRL 30616</name>
    <dbReference type="NCBI Taxonomy" id="1408157"/>
    <lineage>
        <taxon>Eukaryota</taxon>
        <taxon>Fungi</taxon>
        <taxon>Dikarya</taxon>
        <taxon>Ascomycota</taxon>
        <taxon>Pezizomycotina</taxon>
        <taxon>Sordariomycetes</taxon>
        <taxon>Sordariomycetidae</taxon>
        <taxon>Coniochaetales</taxon>
        <taxon>Coniochaetaceae</taxon>
        <taxon>Coniochaeta</taxon>
    </lineage>
</organism>
<evidence type="ECO:0000256" key="1">
    <source>
        <dbReference type="ARBA" id="ARBA00022737"/>
    </source>
</evidence>
<sequence>MASIEGEFEIEALGRPSFLGQMYNARSGRLLNFTLFPPAAIDAATRSENSPNTINKYEEVRESEVRASLLDVSASVSVSLLGGALNVKGSAAYIDRSDSTQESLTISGIRAITTNRKRLEVQDMGLQSSVIFTPEKIEQLAATHVVTAITYGAAMIGSLSETNYSLQKSSHISGHLSIKMLQSFGAFVGAEGDAALTDEDKEDISKYELEIRLVGDFLDSTVPVNAAALSMKLARAASLLRVHIPVKLTLTPLHMFSGVSAEIFYRELEQAELVSLIRLYDDLVTLTQRWVYLSGIVEQQDGQLFPTLHRQCQEGARKAEQMLIEYRGELGAFLRDFRSRHGATSEEATRAFTQQRWLLRIRPEQKRYDDILSSRTDLDQIRKYAAFGKFPLVTVQALSAMLTEKRTPVAMVLVPPQSLTTELINTYEGLAKAVRSISTDAEVECCSVYADTMLDKELLLLDGPSQSIRICLEHSRATSLPSILTHGLLVDGPALVDWRTALQDGWGVQHNPRTNAKYVGALVNGVPHGVGRMAYSDGRVYEGSWFRGHWDGPGKLVPGESGIFIDDAVEDQAVMVNVTVYEDSVPVDAAIVAVLCHAVKPRQPTIDEISSLIPAQVSKIADALGWKPGQRHRLRTMWEAPRYPGYFEKWRSSTSVVTNGSQLEAFEYDSAAVGFTEFGMILQGNNNLWLDGEVRYVGWREGETSIGLVQRNIRELGETIIVDAVRLT</sequence>
<dbReference type="PANTHER" id="PTHR31594:SF14">
    <property type="entry name" value="FIBRONECTIN TYPE-III DOMAIN-CONTAINING PROTEIN"/>
    <property type="match status" value="1"/>
</dbReference>
<name>A0A1J7I4R6_9PEZI</name>
<dbReference type="InterPro" id="IPR056072">
    <property type="entry name" value="SNTX_MACPF/CDC-like_dom"/>
</dbReference>
<feature type="domain" description="SNTX MACPF/CDC-like" evidence="2">
    <location>
        <begin position="11"/>
        <end position="163"/>
    </location>
</feature>
<dbReference type="EMBL" id="KV875112">
    <property type="protein sequence ID" value="OIW22615.1"/>
    <property type="molecule type" value="Genomic_DNA"/>
</dbReference>
<keyword evidence="4" id="KW-1185">Reference proteome</keyword>
<accession>A0A1J7I4R6</accession>
<dbReference type="SMART" id="SM00698">
    <property type="entry name" value="MORN"/>
    <property type="match status" value="2"/>
</dbReference>
<keyword evidence="1" id="KW-0677">Repeat</keyword>
<dbReference type="PANTHER" id="PTHR31594">
    <property type="entry name" value="AIG1-TYPE G DOMAIN-CONTAINING PROTEIN"/>
    <property type="match status" value="1"/>
</dbReference>
<dbReference type="AlphaFoldDB" id="A0A1J7I4R6"/>
<evidence type="ECO:0000313" key="4">
    <source>
        <dbReference type="Proteomes" id="UP000182658"/>
    </source>
</evidence>
<dbReference type="InterPro" id="IPR003409">
    <property type="entry name" value="MORN"/>
</dbReference>
<dbReference type="Pfam" id="PF24674">
    <property type="entry name" value="MACPF_SNTX"/>
    <property type="match status" value="1"/>
</dbReference>
<dbReference type="SUPFAM" id="SSF82185">
    <property type="entry name" value="Histone H3 K4-specific methyltransferase SET7/9 N-terminal domain"/>
    <property type="match status" value="1"/>
</dbReference>
<dbReference type="Pfam" id="PF02493">
    <property type="entry name" value="MORN"/>
    <property type="match status" value="2"/>
</dbReference>